<dbReference type="OrthoDB" id="9770427at2"/>
<dbReference type="Proteomes" id="UP000321118">
    <property type="component" value="Unassembled WGS sequence"/>
</dbReference>
<comment type="caution">
    <text evidence="1">The sequence shown here is derived from an EMBL/GenBank/DDBJ whole genome shotgun (WGS) entry which is preliminary data.</text>
</comment>
<dbReference type="AlphaFoldDB" id="A0A510UZ00"/>
<evidence type="ECO:0008006" key="3">
    <source>
        <dbReference type="Google" id="ProtNLM"/>
    </source>
</evidence>
<dbReference type="InterPro" id="IPR029058">
    <property type="entry name" value="AB_hydrolase_fold"/>
</dbReference>
<accession>A0A510UZ00</accession>
<dbReference type="EMBL" id="BJUB01000001">
    <property type="protein sequence ID" value="GEK19839.1"/>
    <property type="molecule type" value="Genomic_DNA"/>
</dbReference>
<evidence type="ECO:0000313" key="2">
    <source>
        <dbReference type="Proteomes" id="UP000321118"/>
    </source>
</evidence>
<organism evidence="1 2">
    <name type="scientific">Cellulomonas xylanilytica</name>
    <dbReference type="NCBI Taxonomy" id="233583"/>
    <lineage>
        <taxon>Bacteria</taxon>
        <taxon>Bacillati</taxon>
        <taxon>Actinomycetota</taxon>
        <taxon>Actinomycetes</taxon>
        <taxon>Micrococcales</taxon>
        <taxon>Cellulomonadaceae</taxon>
        <taxon>Cellulomonas</taxon>
    </lineage>
</organism>
<evidence type="ECO:0000313" key="1">
    <source>
        <dbReference type="EMBL" id="GEK19839.1"/>
    </source>
</evidence>
<dbReference type="SUPFAM" id="SSF53474">
    <property type="entry name" value="alpha/beta-Hydrolases"/>
    <property type="match status" value="1"/>
</dbReference>
<keyword evidence="2" id="KW-1185">Reference proteome</keyword>
<name>A0A510UZ00_9CELL</name>
<sequence length="241" mass="26074">MPDATSSPGGLLRQTWWRARDYAAVLAWQAAGILSSVDPDDLRNPDRPVGPPVVLVPGVYESWHFLLPLATLLHDHGVRVHVLPDLGNNRRPVQQGATVLGRYVALHDLRDVVVVAHSKGGLIGKLAMLREDPDGRIASMVAVNTPFAGSAYARWFVAPAVRAFIPSDATIVALGAERDVNRRITSVYSRWDPHIPGGSALEGAEEVVLDMPGHFRPLADPRLHELLIRRLVSSEGAAGPA</sequence>
<gene>
    <name evidence="1" type="ORF">CXY01_03590</name>
</gene>
<reference evidence="1 2" key="1">
    <citation type="submission" date="2019-07" db="EMBL/GenBank/DDBJ databases">
        <title>Whole genome shotgun sequence of Cellulomonas xylanilytica NBRC 101102.</title>
        <authorList>
            <person name="Hosoyama A."/>
            <person name="Uohara A."/>
            <person name="Ohji S."/>
            <person name="Ichikawa N."/>
        </authorList>
    </citation>
    <scope>NUCLEOTIDE SEQUENCE [LARGE SCALE GENOMIC DNA]</scope>
    <source>
        <strain evidence="1 2">NBRC 101102</strain>
    </source>
</reference>
<dbReference type="RefSeq" id="WP_146925332.1">
    <property type="nucleotide sequence ID" value="NZ_BJUB01000001.1"/>
</dbReference>
<dbReference type="Gene3D" id="3.40.50.1820">
    <property type="entry name" value="alpha/beta hydrolase"/>
    <property type="match status" value="1"/>
</dbReference>
<protein>
    <recommendedName>
        <fullName evidence="3">Alpha/beta hydrolase</fullName>
    </recommendedName>
</protein>
<proteinExistence type="predicted"/>